<evidence type="ECO:0000313" key="4">
    <source>
        <dbReference type="Proteomes" id="UP001642409"/>
    </source>
</evidence>
<gene>
    <name evidence="3" type="ORF">HINF_LOCUS23357</name>
    <name evidence="2" type="ORF">HINF_LOCUS33292</name>
</gene>
<dbReference type="PROSITE" id="PS51311">
    <property type="entry name" value="SCGB"/>
    <property type="match status" value="1"/>
</dbReference>
<dbReference type="EMBL" id="CATOUU010000747">
    <property type="protein sequence ID" value="CAI9945647.1"/>
    <property type="molecule type" value="Genomic_DNA"/>
</dbReference>
<keyword evidence="1" id="KW-0175">Coiled coil</keyword>
<dbReference type="AlphaFoldDB" id="A0AA86Q422"/>
<proteinExistence type="predicted"/>
<reference evidence="3 4" key="2">
    <citation type="submission" date="2024-07" db="EMBL/GenBank/DDBJ databases">
        <authorList>
            <person name="Akdeniz Z."/>
        </authorList>
    </citation>
    <scope>NUCLEOTIDE SEQUENCE [LARGE SCALE GENOMIC DNA]</scope>
</reference>
<reference evidence="2" key="1">
    <citation type="submission" date="2023-06" db="EMBL/GenBank/DDBJ databases">
        <authorList>
            <person name="Kurt Z."/>
        </authorList>
    </citation>
    <scope>NUCLEOTIDE SEQUENCE</scope>
</reference>
<sequence>MYQSDYNQKWQQCAQPKILTNYANKTSYEFALSEQDYQKLFVFLSCELKYCPKLLKQADGSSFPFNQLVIKKLEYTVVPTETNPNSFFTQGRSISSTESKIESMQVQNETIYVPNETDKIIQESKSIESLLSTQQSQQNNWEDLIQDIAGNQSSIQKDNIQEELNFNEINLNNIQQFKQEIAESVRKAQEELIQEKQQTEATNKIICLSNKEIIQKMKDLKNIQLKSVVVKTQSVQQAQFQQLFRESVKQILFDSYNKKALEMNDKELCEVLNEYLKNFYCGQLWTTLQKMIPIKSITQLKEYYQKSFQKCLYSDSISLEDKVILRELISQMPVSKPCEVADRFLEVCNVKNYFKRNIIMYIVNIKKKANLE</sequence>
<organism evidence="2">
    <name type="scientific">Hexamita inflata</name>
    <dbReference type="NCBI Taxonomy" id="28002"/>
    <lineage>
        <taxon>Eukaryota</taxon>
        <taxon>Metamonada</taxon>
        <taxon>Diplomonadida</taxon>
        <taxon>Hexamitidae</taxon>
        <taxon>Hexamitinae</taxon>
        <taxon>Hexamita</taxon>
    </lineage>
</organism>
<feature type="coiled-coil region" evidence="1">
    <location>
        <begin position="171"/>
        <end position="202"/>
    </location>
</feature>
<evidence type="ECO:0000256" key="1">
    <source>
        <dbReference type="SAM" id="Coils"/>
    </source>
</evidence>
<keyword evidence="4" id="KW-1185">Reference proteome</keyword>
<evidence type="ECO:0000313" key="2">
    <source>
        <dbReference type="EMBL" id="CAI9945647.1"/>
    </source>
</evidence>
<accession>A0AA86Q422</accession>
<protein>
    <submittedName>
        <fullName evidence="2">Secretoglobin</fullName>
    </submittedName>
</protein>
<comment type="caution">
    <text evidence="2">The sequence shown here is derived from an EMBL/GenBank/DDBJ whole genome shotgun (WGS) entry which is preliminary data.</text>
</comment>
<dbReference type="EMBL" id="CAXDID020000066">
    <property type="protein sequence ID" value="CAL6012543.1"/>
    <property type="molecule type" value="Genomic_DNA"/>
</dbReference>
<name>A0AA86Q422_9EUKA</name>
<dbReference type="Proteomes" id="UP001642409">
    <property type="component" value="Unassembled WGS sequence"/>
</dbReference>
<evidence type="ECO:0000313" key="3">
    <source>
        <dbReference type="EMBL" id="CAL6012543.1"/>
    </source>
</evidence>
<dbReference type="InterPro" id="IPR016126">
    <property type="entry name" value="Secretoglobin"/>
</dbReference>